<accession>A0AA37Q3M6</accession>
<evidence type="ECO:0000256" key="1">
    <source>
        <dbReference type="SAM" id="SignalP"/>
    </source>
</evidence>
<dbReference type="RefSeq" id="WP_284348468.1">
    <property type="nucleotide sequence ID" value="NZ_BRXS01000001.1"/>
</dbReference>
<evidence type="ECO:0000313" key="2">
    <source>
        <dbReference type="EMBL" id="GLC24022.1"/>
    </source>
</evidence>
<feature type="chain" id="PRO_5041250641" evidence="1">
    <location>
        <begin position="24"/>
        <end position="863"/>
    </location>
</feature>
<proteinExistence type="predicted"/>
<dbReference type="InterPro" id="IPR003737">
    <property type="entry name" value="GlcNAc_PI_deacetylase-related"/>
</dbReference>
<dbReference type="PANTHER" id="PTHR12993">
    <property type="entry name" value="N-ACETYLGLUCOSAMINYL-PHOSPHATIDYLINOSITOL DE-N-ACETYLASE-RELATED"/>
    <property type="match status" value="1"/>
</dbReference>
<name>A0AA37Q3M6_9BACT</name>
<dbReference type="GO" id="GO:0016811">
    <property type="term" value="F:hydrolase activity, acting on carbon-nitrogen (but not peptide) bonds, in linear amides"/>
    <property type="evidence" value="ECO:0007669"/>
    <property type="project" value="TreeGrafter"/>
</dbReference>
<evidence type="ECO:0000313" key="3">
    <source>
        <dbReference type="Proteomes" id="UP001161325"/>
    </source>
</evidence>
<protein>
    <submittedName>
        <fullName evidence="2">GlcNAc-PI de-N-acetylase</fullName>
    </submittedName>
</protein>
<dbReference type="InterPro" id="IPR024078">
    <property type="entry name" value="LmbE-like_dom_sf"/>
</dbReference>
<dbReference type="EMBL" id="BRXS01000001">
    <property type="protein sequence ID" value="GLC24022.1"/>
    <property type="molecule type" value="Genomic_DNA"/>
</dbReference>
<dbReference type="InterPro" id="IPR029062">
    <property type="entry name" value="Class_I_gatase-like"/>
</dbReference>
<keyword evidence="1" id="KW-0732">Signal</keyword>
<sequence length="863" mass="91617">MTFASIARRLALCLAVPASLAGAQERGAAAVASTVAGLGVTTRALIVGAHPDDEDTRLITWLARARHVETSYLSLTRGDGGQNLIGNELGEALGAIRTEELLAARRLDGGRQWFARAFDFGFSKSAEETFRHWPKDSVLGDVVRVVRATRPHVMIAIFSGTPADGHGHHQASGILAREAYDAAADTARFPTRGFGPAWAPQAFYRNTSYRNHEGATHRYDAGAFDPLMGRSYAELAVVSRDQHKSQGQGGQQRKGAWTVSMKLEASRDGAGATAATTNGEAPLFLGMDTSWTRFRGVVAQPARRAALDSLPAAFAAARAALDVRHPEALLPSLARAERLLEAVCASPCEGGGSAADADLATARRTTLQRLHRAVQLAAGIEIDATVAREHLVLGQPARVTVTVYNRGPRPVRVRSLQLEGLERAPDLLAGTEGVVVAPGGAESRSGTITPTDATRPWWLRTPRAGDVFTIGGGAATPEEWRQTSAADVVARVEVDGAVTVAEAPVVHRAVDPVLGEVARPAAAVPAISVTFDRAIEYARAGVAIDRTVLVRLRSADSSARTATVRLTLPAGLTADSAARTVALPKYGAQAAVAFRVRGTLRAGAHPVRAVAESNGERYAEGYQLVDYAHVRPQRLYRPAEVTLQAVSVALPQRARIAYVPGVGDNVAPMLAQLGLDVTVLDAATVGDVDLSRYTTIVVGPRAYEASDALAATNQRLLDWARAGGTLVVQFGTYEYLRPGLLPYAITLDRPVRRVTIEEAPVAALDAAARVLTTPNRIGPADWNGWVQERATYVPTTWDAAFHPVIESHDPGEPESRGALLVAPVGRGTYVYVTLALFRQLPAGNPGAARLFVNLLDAKADAAP</sequence>
<dbReference type="Gene3D" id="3.40.50.10320">
    <property type="entry name" value="LmbE-like"/>
    <property type="match status" value="1"/>
</dbReference>
<dbReference type="Proteomes" id="UP001161325">
    <property type="component" value="Unassembled WGS sequence"/>
</dbReference>
<organism evidence="2 3">
    <name type="scientific">Roseisolibacter agri</name>
    <dbReference type="NCBI Taxonomy" id="2014610"/>
    <lineage>
        <taxon>Bacteria</taxon>
        <taxon>Pseudomonadati</taxon>
        <taxon>Gemmatimonadota</taxon>
        <taxon>Gemmatimonadia</taxon>
        <taxon>Gemmatimonadales</taxon>
        <taxon>Gemmatimonadaceae</taxon>
        <taxon>Roseisolibacter</taxon>
    </lineage>
</organism>
<dbReference type="Gene3D" id="3.40.50.880">
    <property type="match status" value="1"/>
</dbReference>
<dbReference type="Pfam" id="PF02585">
    <property type="entry name" value="PIG-L"/>
    <property type="match status" value="1"/>
</dbReference>
<feature type="signal peptide" evidence="1">
    <location>
        <begin position="1"/>
        <end position="23"/>
    </location>
</feature>
<gene>
    <name evidence="2" type="ORF">rosag_05350</name>
</gene>
<dbReference type="SUPFAM" id="SSF102588">
    <property type="entry name" value="LmbE-like"/>
    <property type="match status" value="1"/>
</dbReference>
<dbReference type="CDD" id="cd03143">
    <property type="entry name" value="A4_beta-galactosidase_middle_domain"/>
    <property type="match status" value="1"/>
</dbReference>
<dbReference type="PANTHER" id="PTHR12993:SF11">
    <property type="entry name" value="N-ACETYLGLUCOSAMINYL-PHOSPHATIDYLINOSITOL DE-N-ACETYLASE"/>
    <property type="match status" value="1"/>
</dbReference>
<dbReference type="SUPFAM" id="SSF52317">
    <property type="entry name" value="Class I glutamine amidotransferase-like"/>
    <property type="match status" value="1"/>
</dbReference>
<reference evidence="2" key="1">
    <citation type="submission" date="2022-08" db="EMBL/GenBank/DDBJ databases">
        <title>Draft genome sequencing of Roseisolibacter agri AW1220.</title>
        <authorList>
            <person name="Tobiishi Y."/>
            <person name="Tonouchi A."/>
        </authorList>
    </citation>
    <scope>NUCLEOTIDE SEQUENCE</scope>
    <source>
        <strain evidence="2">AW1220</strain>
    </source>
</reference>
<keyword evidence="3" id="KW-1185">Reference proteome</keyword>
<comment type="caution">
    <text evidence="2">The sequence shown here is derived from an EMBL/GenBank/DDBJ whole genome shotgun (WGS) entry which is preliminary data.</text>
</comment>
<dbReference type="AlphaFoldDB" id="A0AA37Q3M6"/>